<dbReference type="Proteomes" id="UP000283255">
    <property type="component" value="Unassembled WGS sequence"/>
</dbReference>
<dbReference type="Pfam" id="PF12833">
    <property type="entry name" value="HTH_18"/>
    <property type="match status" value="1"/>
</dbReference>
<dbReference type="GO" id="GO:0043565">
    <property type="term" value="F:sequence-specific DNA binding"/>
    <property type="evidence" value="ECO:0007669"/>
    <property type="project" value="InterPro"/>
</dbReference>
<keyword evidence="3" id="KW-0804">Transcription</keyword>
<keyword evidence="6" id="KW-1185">Reference proteome</keyword>
<evidence type="ECO:0000313" key="5">
    <source>
        <dbReference type="EMBL" id="RJG38276.1"/>
    </source>
</evidence>
<dbReference type="InterPro" id="IPR018060">
    <property type="entry name" value="HTH_AraC"/>
</dbReference>
<dbReference type="PANTHER" id="PTHR43280:SF27">
    <property type="entry name" value="TRANSCRIPTIONAL REGULATOR MTLR"/>
    <property type="match status" value="1"/>
</dbReference>
<gene>
    <name evidence="5" type="ORF">D1Z90_19190</name>
</gene>
<evidence type="ECO:0000259" key="4">
    <source>
        <dbReference type="PROSITE" id="PS01124"/>
    </source>
</evidence>
<dbReference type="EMBL" id="QZCH01000042">
    <property type="protein sequence ID" value="RJG38276.1"/>
    <property type="molecule type" value="Genomic_DNA"/>
</dbReference>
<evidence type="ECO:0000256" key="2">
    <source>
        <dbReference type="ARBA" id="ARBA00023125"/>
    </source>
</evidence>
<sequence>MKPFIEKVSREQNFKWHLLQSYQCNCQFEWHYHLEYEVVLLRNNLGQLFVADYIGEYGHNTLAMFGPRLPHTSAMHQDIEQHHGVSIVLWFSHQWVSELIATMPALSSLQTLLRRASQGILFPVETAEAMFQILNGFNELPSIEQASRFVQALATLAQSQKQTLLTSAKPVDLELLSHEQDKVEKATAYIAQHYQQPLPIEALGQHLHSSTSSVQRLFEKHFNESFSTHLKQYRIGKACELLLNTELAIAIIAEKVGFGNLSNFNRQFKQCKHMTPRQFRTRFEQAHATTQPS</sequence>
<dbReference type="InterPro" id="IPR009057">
    <property type="entry name" value="Homeodomain-like_sf"/>
</dbReference>
<keyword evidence="1" id="KW-0805">Transcription regulation</keyword>
<dbReference type="OrthoDB" id="9816011at2"/>
<accession>A0A418Y9T7</accession>
<evidence type="ECO:0000313" key="6">
    <source>
        <dbReference type="Proteomes" id="UP000283255"/>
    </source>
</evidence>
<reference evidence="5 6" key="2">
    <citation type="submission" date="2019-01" db="EMBL/GenBank/DDBJ databases">
        <title>Motilimonas pumilus sp. nov., isolated from the gut of sea cucumber (Apostichopus japonicus).</title>
        <authorList>
            <person name="Wang F.-Q."/>
            <person name="Ren L.-H."/>
            <person name="Lin Y.-W."/>
            <person name="Sun G.-H."/>
            <person name="Du Z.-J."/>
            <person name="Zhao J.-X."/>
            <person name="Liu X.-J."/>
            <person name="Liu L.-J."/>
        </authorList>
    </citation>
    <scope>NUCLEOTIDE SEQUENCE [LARGE SCALE GENOMIC DNA]</scope>
    <source>
        <strain evidence="5 6">PLHSC7-2</strain>
    </source>
</reference>
<proteinExistence type="predicted"/>
<evidence type="ECO:0000256" key="1">
    <source>
        <dbReference type="ARBA" id="ARBA00023015"/>
    </source>
</evidence>
<organism evidence="5 6">
    <name type="scientific">Motilimonas pumila</name>
    <dbReference type="NCBI Taxonomy" id="2303987"/>
    <lineage>
        <taxon>Bacteria</taxon>
        <taxon>Pseudomonadati</taxon>
        <taxon>Pseudomonadota</taxon>
        <taxon>Gammaproteobacteria</taxon>
        <taxon>Alteromonadales</taxon>
        <taxon>Alteromonadales genera incertae sedis</taxon>
        <taxon>Motilimonas</taxon>
    </lineage>
</organism>
<reference evidence="5 6" key="1">
    <citation type="submission" date="2018-09" db="EMBL/GenBank/DDBJ databases">
        <authorList>
            <person name="Wang F."/>
        </authorList>
    </citation>
    <scope>NUCLEOTIDE SEQUENCE [LARGE SCALE GENOMIC DNA]</scope>
    <source>
        <strain evidence="5 6">PLHSC7-2</strain>
    </source>
</reference>
<comment type="caution">
    <text evidence="5">The sequence shown here is derived from an EMBL/GenBank/DDBJ whole genome shotgun (WGS) entry which is preliminary data.</text>
</comment>
<keyword evidence="2" id="KW-0238">DNA-binding</keyword>
<feature type="domain" description="HTH araC/xylS-type" evidence="4">
    <location>
        <begin position="184"/>
        <end position="282"/>
    </location>
</feature>
<name>A0A418Y9T7_9GAMM</name>
<evidence type="ECO:0000256" key="3">
    <source>
        <dbReference type="ARBA" id="ARBA00023163"/>
    </source>
</evidence>
<dbReference type="Gene3D" id="1.10.10.60">
    <property type="entry name" value="Homeodomain-like"/>
    <property type="match status" value="2"/>
</dbReference>
<dbReference type="AlphaFoldDB" id="A0A418Y9T7"/>
<dbReference type="SUPFAM" id="SSF46689">
    <property type="entry name" value="Homeodomain-like"/>
    <property type="match status" value="2"/>
</dbReference>
<dbReference type="SMART" id="SM00342">
    <property type="entry name" value="HTH_ARAC"/>
    <property type="match status" value="1"/>
</dbReference>
<dbReference type="PANTHER" id="PTHR43280">
    <property type="entry name" value="ARAC-FAMILY TRANSCRIPTIONAL REGULATOR"/>
    <property type="match status" value="1"/>
</dbReference>
<dbReference type="RefSeq" id="WP_119912413.1">
    <property type="nucleotide sequence ID" value="NZ_QZCH01000042.1"/>
</dbReference>
<dbReference type="GO" id="GO:0003700">
    <property type="term" value="F:DNA-binding transcription factor activity"/>
    <property type="evidence" value="ECO:0007669"/>
    <property type="project" value="InterPro"/>
</dbReference>
<dbReference type="PROSITE" id="PS01124">
    <property type="entry name" value="HTH_ARAC_FAMILY_2"/>
    <property type="match status" value="1"/>
</dbReference>
<protein>
    <submittedName>
        <fullName evidence="5">AraC family transcriptional regulator</fullName>
    </submittedName>
</protein>